<evidence type="ECO:0000256" key="1">
    <source>
        <dbReference type="ARBA" id="ARBA00010641"/>
    </source>
</evidence>
<protein>
    <recommendedName>
        <fullName evidence="6">RNA polymerase sigma factor</fullName>
    </recommendedName>
</protein>
<keyword evidence="2 6" id="KW-0805">Transcription regulation</keyword>
<keyword evidence="5 6" id="KW-0804">Transcription</keyword>
<dbReference type="InterPro" id="IPR014284">
    <property type="entry name" value="RNA_pol_sigma-70_dom"/>
</dbReference>
<dbReference type="InterPro" id="IPR039425">
    <property type="entry name" value="RNA_pol_sigma-70-like"/>
</dbReference>
<dbReference type="Gene3D" id="1.10.10.10">
    <property type="entry name" value="Winged helix-like DNA-binding domain superfamily/Winged helix DNA-binding domain"/>
    <property type="match status" value="1"/>
</dbReference>
<dbReference type="CDD" id="cd06171">
    <property type="entry name" value="Sigma70_r4"/>
    <property type="match status" value="1"/>
</dbReference>
<evidence type="ECO:0000259" key="7">
    <source>
        <dbReference type="Pfam" id="PF04542"/>
    </source>
</evidence>
<dbReference type="PANTHER" id="PTHR43133:SF25">
    <property type="entry name" value="RNA POLYMERASE SIGMA FACTOR RFAY-RELATED"/>
    <property type="match status" value="1"/>
</dbReference>
<dbReference type="InterPro" id="IPR007627">
    <property type="entry name" value="RNA_pol_sigma70_r2"/>
</dbReference>
<dbReference type="Pfam" id="PF08281">
    <property type="entry name" value="Sigma70_r4_2"/>
    <property type="match status" value="1"/>
</dbReference>
<dbReference type="InterPro" id="IPR036388">
    <property type="entry name" value="WH-like_DNA-bd_sf"/>
</dbReference>
<dbReference type="SUPFAM" id="SSF88946">
    <property type="entry name" value="Sigma2 domain of RNA polymerase sigma factors"/>
    <property type="match status" value="1"/>
</dbReference>
<evidence type="ECO:0000259" key="8">
    <source>
        <dbReference type="Pfam" id="PF08281"/>
    </source>
</evidence>
<dbReference type="InterPro" id="IPR013324">
    <property type="entry name" value="RNA_pol_sigma_r3/r4-like"/>
</dbReference>
<keyword evidence="3 6" id="KW-0731">Sigma factor</keyword>
<dbReference type="SUPFAM" id="SSF88659">
    <property type="entry name" value="Sigma3 and sigma4 domains of RNA polymerase sigma factors"/>
    <property type="match status" value="1"/>
</dbReference>
<dbReference type="PANTHER" id="PTHR43133">
    <property type="entry name" value="RNA POLYMERASE ECF-TYPE SIGMA FACTO"/>
    <property type="match status" value="1"/>
</dbReference>
<evidence type="ECO:0000313" key="10">
    <source>
        <dbReference type="Proteomes" id="UP001055153"/>
    </source>
</evidence>
<feature type="domain" description="RNA polymerase sigma factor 70 region 4 type 2" evidence="8">
    <location>
        <begin position="160"/>
        <end position="212"/>
    </location>
</feature>
<proteinExistence type="inferred from homology"/>
<organism evidence="9 10">
    <name type="scientific">Methylobacterium isbiliense</name>
    <dbReference type="NCBI Taxonomy" id="315478"/>
    <lineage>
        <taxon>Bacteria</taxon>
        <taxon>Pseudomonadati</taxon>
        <taxon>Pseudomonadota</taxon>
        <taxon>Alphaproteobacteria</taxon>
        <taxon>Hyphomicrobiales</taxon>
        <taxon>Methylobacteriaceae</taxon>
        <taxon>Methylobacterium</taxon>
    </lineage>
</organism>
<dbReference type="Pfam" id="PF04542">
    <property type="entry name" value="Sigma70_r2"/>
    <property type="match status" value="1"/>
</dbReference>
<dbReference type="InterPro" id="IPR000838">
    <property type="entry name" value="RNA_pol_sigma70_ECF_CS"/>
</dbReference>
<evidence type="ECO:0000313" key="9">
    <source>
        <dbReference type="EMBL" id="GJD98825.1"/>
    </source>
</evidence>
<reference evidence="9" key="1">
    <citation type="journal article" date="2021" name="Front. Microbiol.">
        <title>Comprehensive Comparative Genomics and Phenotyping of Methylobacterium Species.</title>
        <authorList>
            <person name="Alessa O."/>
            <person name="Ogura Y."/>
            <person name="Fujitani Y."/>
            <person name="Takami H."/>
            <person name="Hayashi T."/>
            <person name="Sahin N."/>
            <person name="Tani A."/>
        </authorList>
    </citation>
    <scope>NUCLEOTIDE SEQUENCE</scope>
    <source>
        <strain evidence="9">DSM 17168</strain>
    </source>
</reference>
<dbReference type="NCBIfam" id="TIGR02937">
    <property type="entry name" value="sigma70-ECF"/>
    <property type="match status" value="1"/>
</dbReference>
<evidence type="ECO:0000256" key="5">
    <source>
        <dbReference type="ARBA" id="ARBA00023163"/>
    </source>
</evidence>
<feature type="domain" description="RNA polymerase sigma-70 region 2" evidence="7">
    <location>
        <begin position="70"/>
        <end position="134"/>
    </location>
</feature>
<evidence type="ECO:0000256" key="2">
    <source>
        <dbReference type="ARBA" id="ARBA00023015"/>
    </source>
</evidence>
<gene>
    <name evidence="9" type="ORF">GMJLKIPL_0738</name>
</gene>
<dbReference type="EMBL" id="BPQQ01000008">
    <property type="protein sequence ID" value="GJD98825.1"/>
    <property type="molecule type" value="Genomic_DNA"/>
</dbReference>
<keyword evidence="10" id="KW-1185">Reference proteome</keyword>
<dbReference type="Proteomes" id="UP001055153">
    <property type="component" value="Unassembled WGS sequence"/>
</dbReference>
<keyword evidence="4 6" id="KW-0238">DNA-binding</keyword>
<sequence>MLRSFDEAAAPVSLAEPVRDHLGHLLRDLYAAHQSEELSAPLAALLGRLTQALAEQSDADARAFHAGLMRALPSLRAFALSLAGRSAEADDLVQETVLRGWQNQHRFQPGSNLDAWLFTIMRNIFYSLRRKRSREVEDDDGQYAATLAVAPRQDHGISLAEVQTALGRLRPDMREVLILVGVQEVSYEQAAQIMGVAIGTIKSRVSRARTQLAAQLGYTGQDLDGDALIRSVMSASPARMPR</sequence>
<dbReference type="PROSITE" id="PS01063">
    <property type="entry name" value="SIGMA70_ECF"/>
    <property type="match status" value="1"/>
</dbReference>
<accession>A0ABQ4S6P7</accession>
<dbReference type="Gene3D" id="1.10.1740.10">
    <property type="match status" value="1"/>
</dbReference>
<dbReference type="InterPro" id="IPR013325">
    <property type="entry name" value="RNA_pol_sigma_r2"/>
</dbReference>
<comment type="similarity">
    <text evidence="1 6">Belongs to the sigma-70 factor family. ECF subfamily.</text>
</comment>
<evidence type="ECO:0000256" key="3">
    <source>
        <dbReference type="ARBA" id="ARBA00023082"/>
    </source>
</evidence>
<reference evidence="9" key="2">
    <citation type="submission" date="2021-08" db="EMBL/GenBank/DDBJ databases">
        <authorList>
            <person name="Tani A."/>
            <person name="Ola A."/>
            <person name="Ogura Y."/>
            <person name="Katsura K."/>
            <person name="Hayashi T."/>
        </authorList>
    </citation>
    <scope>NUCLEOTIDE SEQUENCE</scope>
    <source>
        <strain evidence="9">DSM 17168</strain>
    </source>
</reference>
<evidence type="ECO:0000256" key="6">
    <source>
        <dbReference type="RuleBase" id="RU000716"/>
    </source>
</evidence>
<comment type="caution">
    <text evidence="9">The sequence shown here is derived from an EMBL/GenBank/DDBJ whole genome shotgun (WGS) entry which is preliminary data.</text>
</comment>
<dbReference type="RefSeq" id="WP_238233769.1">
    <property type="nucleotide sequence ID" value="NZ_BPQQ01000008.1"/>
</dbReference>
<name>A0ABQ4S6P7_9HYPH</name>
<dbReference type="InterPro" id="IPR013249">
    <property type="entry name" value="RNA_pol_sigma70_r4_t2"/>
</dbReference>
<evidence type="ECO:0000256" key="4">
    <source>
        <dbReference type="ARBA" id="ARBA00023125"/>
    </source>
</evidence>